<evidence type="ECO:0000313" key="6">
    <source>
        <dbReference type="Proteomes" id="UP000483261"/>
    </source>
</evidence>
<proteinExistence type="predicted"/>
<dbReference type="RefSeq" id="WP_165113826.1">
    <property type="nucleotide sequence ID" value="NZ_JAALAA010000030.1"/>
</dbReference>
<dbReference type="PANTHER" id="PTHR33546">
    <property type="entry name" value="LARGE, MULTIFUNCTIONAL SECRETED PROTEIN-RELATED"/>
    <property type="match status" value="1"/>
</dbReference>
<dbReference type="GO" id="GO:0030246">
    <property type="term" value="F:carbohydrate binding"/>
    <property type="evidence" value="ECO:0007669"/>
    <property type="project" value="InterPro"/>
</dbReference>
<gene>
    <name evidence="5" type="ORF">G5C66_23810</name>
</gene>
<dbReference type="SUPFAM" id="SSF63829">
    <property type="entry name" value="Calcium-dependent phosphotriesterase"/>
    <property type="match status" value="1"/>
</dbReference>
<evidence type="ECO:0000259" key="4">
    <source>
        <dbReference type="PROSITE" id="PS51820"/>
    </source>
</evidence>
<dbReference type="Pfam" id="PF16990">
    <property type="entry name" value="CBM_35"/>
    <property type="match status" value="1"/>
</dbReference>
<dbReference type="GO" id="GO:0016787">
    <property type="term" value="F:hydrolase activity"/>
    <property type="evidence" value="ECO:0007669"/>
    <property type="project" value="InterPro"/>
</dbReference>
<sequence>MIHVPPSRAVLGSLVGLSVAAALLGSGPATAAEAELPPQEPGVTLRTYDMSRPIEQLCTLRAGQTPNVDKLTSVIDYDSPDDFGLAERFISHALANLRIDAAGTYDFRLISDDGSRLVIDGSEVINHDGLHGETAKDGSVALSEGYHDLRVEHFENGGGEVLRLQWRPPGATDFALVPTEVLSTEAGVVRVTAPGTKYCEGQNDTAGDGMQLDSVHPAYDLTDLRPEGFEPMVSALDWAPDGRLAVVTSGSVSPSGWVENPEPGEIFFLSNARTASGPEDVEVEKVATDLFNPMGVAVIGESIFVSERDQLTELTDPDGDGFYDSHRKVAEWPFGENFHEFAFGLLHDEESFYVNLSVAINFGGATTDPQPARNRGTTLKISRKTGEITYLAGGLRTPNGMMRGPDGDLFVMDNQGAWLPSSKLVHVKPGRFFNHYTNPAGPFDEKPVTDPALWVPQNEIGNSPSSPMMLSQGTYEGQMIFGDVTYGGLQRGFLEKVEGEYQGAVFRWSAGLEAGVNRTLLGPDGSIYVGGIGEAGNWSEPGKLRYGLQRMSPADGSAFDMHQMRATRNGFEIRYTKPLSQETVEKIAANPNAAFRMTHWRYAPRPSYGGPKIDERPLFVSGAEVSADRTSVKLTVDGLEEGRVVHLRSPRPFTSEGGKELWNTEAWYTLNSIPGYESPADRGYLEAEQATLRGSANVAVEHNGYSGSGFVDGFGNVGASVTFDAKVDRAGTYPVRLRYANGPDPAPGTKRVSVYLNGTEVEPWALESTGDWQTWATVTRSMRLKAGVNRITLRYDQGDEGNVNFDALKVGGGEDICTPQKPAPGYKSLFDGTLSSLAAWRMAGPGSFGRQDDCSLRTTNGLGLLWYAEQEFSEYSLRLDWKLLRDDNGGVFVGFPNPGNDPWVAVNQGYEVQIDASDAPDRTTGAIYTFKGADPEAVAAALKPVGSWNSYDIRVEGSTIKVFLNGTLVNDFTSTDPARDLAGFVGMQNHGGGETVHYRNVQLKDLTD</sequence>
<dbReference type="Proteomes" id="UP000483261">
    <property type="component" value="Unassembled WGS sequence"/>
</dbReference>
<dbReference type="InterPro" id="IPR010496">
    <property type="entry name" value="AL/BT2_dom"/>
</dbReference>
<dbReference type="InterPro" id="IPR008979">
    <property type="entry name" value="Galactose-bd-like_sf"/>
</dbReference>
<dbReference type="SUPFAM" id="SSF56988">
    <property type="entry name" value="Anthrax protective antigen"/>
    <property type="match status" value="1"/>
</dbReference>
<name>A0A6M1RB19_9ACTN</name>
<dbReference type="Gene3D" id="3.90.182.10">
    <property type="entry name" value="Toxin - Anthrax Protective Antigen,domain 1"/>
    <property type="match status" value="1"/>
</dbReference>
<evidence type="ECO:0000313" key="5">
    <source>
        <dbReference type="EMBL" id="NGN95751.1"/>
    </source>
</evidence>
<dbReference type="PROSITE" id="PS51820">
    <property type="entry name" value="PA14"/>
    <property type="match status" value="1"/>
</dbReference>
<feature type="domain" description="PA14" evidence="4">
    <location>
        <begin position="38"/>
        <end position="181"/>
    </location>
</feature>
<dbReference type="PROSITE" id="PS51175">
    <property type="entry name" value="CBM6"/>
    <property type="match status" value="1"/>
</dbReference>
<dbReference type="InterPro" id="IPR005084">
    <property type="entry name" value="CBM6"/>
</dbReference>
<feature type="domain" description="CBM6" evidence="3">
    <location>
        <begin position="683"/>
        <end position="811"/>
    </location>
</feature>
<evidence type="ECO:0000259" key="3">
    <source>
        <dbReference type="PROSITE" id="PS51175"/>
    </source>
</evidence>
<accession>A0A6M1RB19</accession>
<keyword evidence="1 2" id="KW-0732">Signal</keyword>
<dbReference type="Gene3D" id="2.60.120.560">
    <property type="entry name" value="Exo-inulinase, domain 1"/>
    <property type="match status" value="1"/>
</dbReference>
<comment type="caution">
    <text evidence="5">The sequence shown here is derived from an EMBL/GenBank/DDBJ whole genome shotgun (WGS) entry which is preliminary data.</text>
</comment>
<dbReference type="PANTHER" id="PTHR33546:SF1">
    <property type="entry name" value="LARGE, MULTIFUNCTIONAL SECRETED PROTEIN"/>
    <property type="match status" value="1"/>
</dbReference>
<evidence type="ECO:0000256" key="2">
    <source>
        <dbReference type="SAM" id="SignalP"/>
    </source>
</evidence>
<dbReference type="InterPro" id="IPR011658">
    <property type="entry name" value="PA14_dom"/>
</dbReference>
<protein>
    <submittedName>
        <fullName evidence="5">DUF1080 domain-containing protein</fullName>
    </submittedName>
</protein>
<dbReference type="AlphaFoldDB" id="A0A6M1RB19"/>
<keyword evidence="6" id="KW-1185">Reference proteome</keyword>
<dbReference type="CDD" id="cd04083">
    <property type="entry name" value="CBM35_Lmo2446-like"/>
    <property type="match status" value="1"/>
</dbReference>
<dbReference type="Gene3D" id="2.120.10.30">
    <property type="entry name" value="TolB, C-terminal domain"/>
    <property type="match status" value="1"/>
</dbReference>
<organism evidence="5 6">
    <name type="scientific">Nocardioides turkmenicus</name>
    <dbReference type="NCBI Taxonomy" id="2711220"/>
    <lineage>
        <taxon>Bacteria</taxon>
        <taxon>Bacillati</taxon>
        <taxon>Actinomycetota</taxon>
        <taxon>Actinomycetes</taxon>
        <taxon>Propionibacteriales</taxon>
        <taxon>Nocardioidaceae</taxon>
        <taxon>Nocardioides</taxon>
    </lineage>
</organism>
<dbReference type="EMBL" id="JAALAA010000030">
    <property type="protein sequence ID" value="NGN95751.1"/>
    <property type="molecule type" value="Genomic_DNA"/>
</dbReference>
<feature type="signal peptide" evidence="2">
    <location>
        <begin position="1"/>
        <end position="31"/>
    </location>
</feature>
<dbReference type="InterPro" id="IPR011042">
    <property type="entry name" value="6-blade_b-propeller_TolB-like"/>
</dbReference>
<evidence type="ECO:0000256" key="1">
    <source>
        <dbReference type="ARBA" id="ARBA00022729"/>
    </source>
</evidence>
<reference evidence="5 6" key="1">
    <citation type="submission" date="2020-02" db="EMBL/GenBank/DDBJ databases">
        <title>Whole-genome analyses of novel actinobacteria.</title>
        <authorList>
            <person name="Sahin N."/>
        </authorList>
    </citation>
    <scope>NUCLEOTIDE SEQUENCE [LARGE SCALE GENOMIC DNA]</scope>
    <source>
        <strain evidence="5 6">KC13</strain>
    </source>
</reference>
<dbReference type="SMART" id="SM00758">
    <property type="entry name" value="PA14"/>
    <property type="match status" value="1"/>
</dbReference>
<dbReference type="Pfam" id="PF07691">
    <property type="entry name" value="PA14"/>
    <property type="match status" value="1"/>
</dbReference>
<feature type="chain" id="PRO_5027085983" evidence="2">
    <location>
        <begin position="32"/>
        <end position="1008"/>
    </location>
</feature>
<dbReference type="SMART" id="SM00606">
    <property type="entry name" value="CBD_IV"/>
    <property type="match status" value="1"/>
</dbReference>
<dbReference type="InterPro" id="IPR037524">
    <property type="entry name" value="PA14/GLEYA"/>
</dbReference>
<dbReference type="Pfam" id="PF06439">
    <property type="entry name" value="3keto-disac_hyd"/>
    <property type="match status" value="1"/>
</dbReference>
<dbReference type="Gene3D" id="2.60.120.260">
    <property type="entry name" value="Galactose-binding domain-like"/>
    <property type="match status" value="1"/>
</dbReference>
<dbReference type="SUPFAM" id="SSF49785">
    <property type="entry name" value="Galactose-binding domain-like"/>
    <property type="match status" value="1"/>
</dbReference>
<dbReference type="InterPro" id="IPR006584">
    <property type="entry name" value="Cellulose-bd_IV"/>
</dbReference>